<dbReference type="WBParaSite" id="SBAD_0001220701-mRNA-1">
    <property type="protein sequence ID" value="SBAD_0001220701-mRNA-1"/>
    <property type="gene ID" value="SBAD_0001220701"/>
</dbReference>
<dbReference type="Proteomes" id="UP000270296">
    <property type="component" value="Unassembled WGS sequence"/>
</dbReference>
<name>A0A183J7G5_9BILA</name>
<evidence type="ECO:0000313" key="2">
    <source>
        <dbReference type="EMBL" id="VDP43198.1"/>
    </source>
</evidence>
<accession>A0A183J7G5</accession>
<reference evidence="2 3" key="2">
    <citation type="submission" date="2018-11" db="EMBL/GenBank/DDBJ databases">
        <authorList>
            <consortium name="Pathogen Informatics"/>
        </authorList>
    </citation>
    <scope>NUCLEOTIDE SEQUENCE [LARGE SCALE GENOMIC DNA]</scope>
</reference>
<organism evidence="4">
    <name type="scientific">Soboliphyme baturini</name>
    <dbReference type="NCBI Taxonomy" id="241478"/>
    <lineage>
        <taxon>Eukaryota</taxon>
        <taxon>Metazoa</taxon>
        <taxon>Ecdysozoa</taxon>
        <taxon>Nematoda</taxon>
        <taxon>Enoplea</taxon>
        <taxon>Dorylaimia</taxon>
        <taxon>Dioctophymatida</taxon>
        <taxon>Dioctophymatoidea</taxon>
        <taxon>Soboliphymatidae</taxon>
        <taxon>Soboliphyme</taxon>
    </lineage>
</organism>
<evidence type="ECO:0000313" key="3">
    <source>
        <dbReference type="Proteomes" id="UP000270296"/>
    </source>
</evidence>
<evidence type="ECO:0000313" key="4">
    <source>
        <dbReference type="WBParaSite" id="SBAD_0001220701-mRNA-1"/>
    </source>
</evidence>
<dbReference type="AlphaFoldDB" id="A0A183J7G5"/>
<proteinExistence type="predicted"/>
<dbReference type="EMBL" id="UZAM01016430">
    <property type="protein sequence ID" value="VDP43198.1"/>
    <property type="molecule type" value="Genomic_DNA"/>
</dbReference>
<keyword evidence="3" id="KW-1185">Reference proteome</keyword>
<protein>
    <submittedName>
        <fullName evidence="2 4">Uncharacterized protein</fullName>
    </submittedName>
</protein>
<gene>
    <name evidence="2" type="ORF">SBAD_LOCUS11813</name>
</gene>
<sequence length="117" mass="12638">MTNLSAIALDPEISSFLLSSGRRKKPSCRHQPSTSTEKRPFLKSSGAARGTNSRGAHVRCATGHRRSSAVIGGEPSAVARTQNAEIPLLSTSSVKESDFIRWWLCGGRFSVADSDHR</sequence>
<reference evidence="4" key="1">
    <citation type="submission" date="2016-06" db="UniProtKB">
        <authorList>
            <consortium name="WormBaseParasite"/>
        </authorList>
    </citation>
    <scope>IDENTIFICATION</scope>
</reference>
<evidence type="ECO:0000256" key="1">
    <source>
        <dbReference type="SAM" id="MobiDB-lite"/>
    </source>
</evidence>
<feature type="region of interest" description="Disordered" evidence="1">
    <location>
        <begin position="20"/>
        <end position="71"/>
    </location>
</feature>